<protein>
    <submittedName>
        <fullName evidence="5">Holo-[acyl-carrier-protein] synthase</fullName>
        <ecNumber evidence="5">2.7.8.7</ecNumber>
    </submittedName>
</protein>
<gene>
    <name evidence="5" type="primary">acpS_18</name>
    <name evidence="5" type="ORF">SDC9_132880</name>
</gene>
<dbReference type="EMBL" id="VSSQ01034006">
    <property type="protein sequence ID" value="MPM85798.1"/>
    <property type="molecule type" value="Genomic_DNA"/>
</dbReference>
<keyword evidence="1 5" id="KW-0808">Transferase</keyword>
<evidence type="ECO:0000259" key="4">
    <source>
        <dbReference type="Pfam" id="PF01648"/>
    </source>
</evidence>
<dbReference type="AlphaFoldDB" id="A0A645D9S2"/>
<keyword evidence="2" id="KW-0479">Metal-binding</keyword>
<proteinExistence type="predicted"/>
<keyword evidence="3" id="KW-0460">Magnesium</keyword>
<evidence type="ECO:0000256" key="1">
    <source>
        <dbReference type="ARBA" id="ARBA00022679"/>
    </source>
</evidence>
<dbReference type="SUPFAM" id="SSF56214">
    <property type="entry name" value="4'-phosphopantetheinyl transferase"/>
    <property type="match status" value="1"/>
</dbReference>
<dbReference type="Gene3D" id="3.90.470.20">
    <property type="entry name" value="4'-phosphopantetheinyl transferase domain"/>
    <property type="match status" value="1"/>
</dbReference>
<dbReference type="EC" id="2.7.8.7" evidence="5"/>
<name>A0A645D9S2_9ZZZZ</name>
<evidence type="ECO:0000256" key="2">
    <source>
        <dbReference type="ARBA" id="ARBA00022723"/>
    </source>
</evidence>
<accession>A0A645D9S2</accession>
<dbReference type="InterPro" id="IPR008278">
    <property type="entry name" value="4-PPantetheinyl_Trfase_dom"/>
</dbReference>
<organism evidence="5">
    <name type="scientific">bioreactor metagenome</name>
    <dbReference type="NCBI Taxonomy" id="1076179"/>
    <lineage>
        <taxon>unclassified sequences</taxon>
        <taxon>metagenomes</taxon>
        <taxon>ecological metagenomes</taxon>
    </lineage>
</organism>
<evidence type="ECO:0000256" key="3">
    <source>
        <dbReference type="ARBA" id="ARBA00022842"/>
    </source>
</evidence>
<dbReference type="InterPro" id="IPR037143">
    <property type="entry name" value="4-PPantetheinyl_Trfase_dom_sf"/>
</dbReference>
<dbReference type="InterPro" id="IPR004568">
    <property type="entry name" value="Ppantetheine-prot_Trfase_dom"/>
</dbReference>
<evidence type="ECO:0000313" key="5">
    <source>
        <dbReference type="EMBL" id="MPM85798.1"/>
    </source>
</evidence>
<dbReference type="GO" id="GO:0000287">
    <property type="term" value="F:magnesium ion binding"/>
    <property type="evidence" value="ECO:0007669"/>
    <property type="project" value="InterPro"/>
</dbReference>
<reference evidence="5" key="1">
    <citation type="submission" date="2019-08" db="EMBL/GenBank/DDBJ databases">
        <authorList>
            <person name="Kucharzyk K."/>
            <person name="Murdoch R.W."/>
            <person name="Higgins S."/>
            <person name="Loffler F."/>
        </authorList>
    </citation>
    <scope>NUCLEOTIDE SEQUENCE</scope>
</reference>
<dbReference type="Pfam" id="PF01648">
    <property type="entry name" value="ACPS"/>
    <property type="match status" value="1"/>
</dbReference>
<sequence>MFAAKEAVAKCLGTGFTNFGACHIEILKDELGKPYVKLFGNALTRAEEIGIINIQISISHTAQTAIAFCIAEG</sequence>
<dbReference type="GO" id="GO:0006633">
    <property type="term" value="P:fatty acid biosynthetic process"/>
    <property type="evidence" value="ECO:0007669"/>
    <property type="project" value="InterPro"/>
</dbReference>
<feature type="domain" description="4'-phosphopantetheinyl transferase" evidence="4">
    <location>
        <begin position="1"/>
        <end position="62"/>
    </location>
</feature>
<dbReference type="NCBIfam" id="TIGR00556">
    <property type="entry name" value="pantethn_trn"/>
    <property type="match status" value="1"/>
</dbReference>
<comment type="caution">
    <text evidence="5">The sequence shown here is derived from an EMBL/GenBank/DDBJ whole genome shotgun (WGS) entry which is preliminary data.</text>
</comment>
<dbReference type="GO" id="GO:0008897">
    <property type="term" value="F:holo-[acyl-carrier-protein] synthase activity"/>
    <property type="evidence" value="ECO:0007669"/>
    <property type="project" value="UniProtKB-EC"/>
</dbReference>